<evidence type="ECO:0000256" key="3">
    <source>
        <dbReference type="ARBA" id="ARBA00006669"/>
    </source>
</evidence>
<keyword evidence="6" id="KW-1003">Cell membrane</keyword>
<name>A0ABT7SRY3_9GAMM</name>
<reference evidence="11 12" key="1">
    <citation type="submission" date="2023-06" db="EMBL/GenBank/DDBJ databases">
        <title>Thiopseudomonas sp. CY1220 draft genome sequence.</title>
        <authorList>
            <person name="Zhao G."/>
            <person name="An M."/>
        </authorList>
    </citation>
    <scope>NUCLEOTIDE SEQUENCE [LARGE SCALE GENOMIC DNA]</scope>
    <source>
        <strain evidence="11 12">CY1220</strain>
    </source>
</reference>
<evidence type="ECO:0000256" key="5">
    <source>
        <dbReference type="ARBA" id="ARBA00022448"/>
    </source>
</evidence>
<organism evidence="11 12">
    <name type="scientific">Thiopseudomonas acetoxidans</name>
    <dbReference type="NCBI Taxonomy" id="3041622"/>
    <lineage>
        <taxon>Bacteria</taxon>
        <taxon>Pseudomonadati</taxon>
        <taxon>Pseudomonadota</taxon>
        <taxon>Gammaproteobacteria</taxon>
        <taxon>Pseudomonadales</taxon>
        <taxon>Pseudomonadaceae</taxon>
        <taxon>Thiopseudomonas</taxon>
    </lineage>
</organism>
<evidence type="ECO:0000256" key="7">
    <source>
        <dbReference type="ARBA" id="ARBA00022692"/>
    </source>
</evidence>
<dbReference type="InterPro" id="IPR006419">
    <property type="entry name" value="NMN_transpt_PnuC"/>
</dbReference>
<evidence type="ECO:0000256" key="2">
    <source>
        <dbReference type="ARBA" id="ARBA00004651"/>
    </source>
</evidence>
<comment type="subcellular location">
    <subcellularLocation>
        <location evidence="2">Cell membrane</location>
        <topology evidence="2">Multi-pass membrane protein</topology>
    </subcellularLocation>
</comment>
<evidence type="ECO:0000256" key="9">
    <source>
        <dbReference type="ARBA" id="ARBA00023136"/>
    </source>
</evidence>
<evidence type="ECO:0000256" key="6">
    <source>
        <dbReference type="ARBA" id="ARBA00022475"/>
    </source>
</evidence>
<evidence type="ECO:0000256" key="10">
    <source>
        <dbReference type="SAM" id="Phobius"/>
    </source>
</evidence>
<comment type="caution">
    <text evidence="11">The sequence shown here is derived from an EMBL/GenBank/DDBJ whole genome shotgun (WGS) entry which is preliminary data.</text>
</comment>
<proteinExistence type="inferred from homology"/>
<comment type="similarity">
    <text evidence="3">Belongs to the nicotinamide ribonucleoside (NR) uptake permease (TC 4.B.1) family.</text>
</comment>
<evidence type="ECO:0000256" key="4">
    <source>
        <dbReference type="ARBA" id="ARBA00017522"/>
    </source>
</evidence>
<dbReference type="RefSeq" id="WP_289411001.1">
    <property type="nucleotide sequence ID" value="NZ_JAUCDY010000009.1"/>
</dbReference>
<dbReference type="PANTHER" id="PTHR36122:SF2">
    <property type="entry name" value="NICOTINAMIDE RIBOSIDE TRANSPORTER PNUC"/>
    <property type="match status" value="1"/>
</dbReference>
<evidence type="ECO:0000313" key="12">
    <source>
        <dbReference type="Proteomes" id="UP001241056"/>
    </source>
</evidence>
<keyword evidence="8 10" id="KW-1133">Transmembrane helix</keyword>
<dbReference type="PANTHER" id="PTHR36122">
    <property type="entry name" value="NICOTINAMIDE RIBOSIDE TRANSPORTER PNUC"/>
    <property type="match status" value="1"/>
</dbReference>
<keyword evidence="7 10" id="KW-0812">Transmembrane</keyword>
<sequence>MLWIEPLAALLGIASVVLMTRQQPLAWPVGLAMVLLYTGVFYDARLYSEMLLQMVYALLQG</sequence>
<evidence type="ECO:0000256" key="8">
    <source>
        <dbReference type="ARBA" id="ARBA00022989"/>
    </source>
</evidence>
<keyword evidence="9 10" id="KW-0472">Membrane</keyword>
<keyword evidence="12" id="KW-1185">Reference proteome</keyword>
<dbReference type="EMBL" id="JAUCDY010000009">
    <property type="protein sequence ID" value="MDM7858314.1"/>
    <property type="molecule type" value="Genomic_DNA"/>
</dbReference>
<comment type="function">
    <text evidence="1">Required for nicotinamide riboside transport across the inner membrane.</text>
</comment>
<gene>
    <name evidence="11" type="ORF">QEZ41_08500</name>
</gene>
<feature type="transmembrane region" description="Helical" evidence="10">
    <location>
        <begin position="25"/>
        <end position="44"/>
    </location>
</feature>
<dbReference type="Proteomes" id="UP001241056">
    <property type="component" value="Unassembled WGS sequence"/>
</dbReference>
<evidence type="ECO:0000256" key="1">
    <source>
        <dbReference type="ARBA" id="ARBA00002672"/>
    </source>
</evidence>
<protein>
    <recommendedName>
        <fullName evidence="4">Nicotinamide riboside transporter PnuC</fullName>
    </recommendedName>
</protein>
<accession>A0ABT7SRY3</accession>
<keyword evidence="5" id="KW-0813">Transport</keyword>
<evidence type="ECO:0000313" key="11">
    <source>
        <dbReference type="EMBL" id="MDM7858314.1"/>
    </source>
</evidence>
<dbReference type="Pfam" id="PF04973">
    <property type="entry name" value="NMN_transporter"/>
    <property type="match status" value="1"/>
</dbReference>